<sequence>MSEFFTMAFLGIYLIISAVGLIMSLIEEMGIKWNCAFGIALMLTPVWIYICKAVELIG</sequence>
<keyword evidence="1" id="KW-1133">Transmembrane helix</keyword>
<dbReference type="EMBL" id="KX552041">
    <property type="protein sequence ID" value="AOQ27373.1"/>
    <property type="molecule type" value="Genomic_DNA"/>
</dbReference>
<keyword evidence="1" id="KW-0472">Membrane</keyword>
<dbReference type="Proteomes" id="UP000225358">
    <property type="component" value="Segment"/>
</dbReference>
<keyword evidence="3" id="KW-1185">Reference proteome</keyword>
<reference evidence="2" key="1">
    <citation type="submission" date="2017-02" db="EMBL/GenBank/DDBJ databases">
        <title>Complete genome sequence of two Escherichia coli phages, vB_EcoM_ ESCO5 and vB_EcoM_ESCO13, which are related to phAPEC8.</title>
        <authorList>
            <person name="Trotereau A."/>
            <person name="Gonnet M."/>
            <person name="Viardot A."/>
            <person name="Lalmanach A.-C."/>
            <person name="Guabiraba R."/>
            <person name="Chanteloup N."/>
            <person name="Schouler C."/>
        </authorList>
    </citation>
    <scope>NUCLEOTIDE SEQUENCE [LARGE SCALE GENOMIC DNA]</scope>
</reference>
<proteinExistence type="predicted"/>
<evidence type="ECO:0000313" key="3">
    <source>
        <dbReference type="Proteomes" id="UP000225358"/>
    </source>
</evidence>
<protein>
    <submittedName>
        <fullName evidence="2">Uncharacterized protein</fullName>
    </submittedName>
</protein>
<keyword evidence="1" id="KW-0812">Transmembrane</keyword>
<name>A0A1D7XFL4_9CAUD</name>
<evidence type="ECO:0000256" key="1">
    <source>
        <dbReference type="SAM" id="Phobius"/>
    </source>
</evidence>
<feature type="transmembrane region" description="Helical" evidence="1">
    <location>
        <begin position="6"/>
        <end position="26"/>
    </location>
</feature>
<gene>
    <name evidence="2" type="ORF">ESCO13_00254</name>
</gene>
<feature type="transmembrane region" description="Helical" evidence="1">
    <location>
        <begin position="33"/>
        <end position="50"/>
    </location>
</feature>
<accession>A0A1D7XFL4</accession>
<organism evidence="2 3">
    <name type="scientific">Escherichia phage ESCO13</name>
    <dbReference type="NCBI Taxonomy" id="1881104"/>
    <lineage>
        <taxon>Viruses</taxon>
        <taxon>Duplodnaviria</taxon>
        <taxon>Heunggongvirae</taxon>
        <taxon>Uroviricota</taxon>
        <taxon>Caudoviricetes</taxon>
        <taxon>Stephanstirmvirinae</taxon>
        <taxon>Phapecoctavirus</taxon>
        <taxon>Phapecoctavirus ESCO13</taxon>
    </lineage>
</organism>
<evidence type="ECO:0000313" key="2">
    <source>
        <dbReference type="EMBL" id="AOQ27373.1"/>
    </source>
</evidence>